<keyword evidence="3" id="KW-1185">Reference proteome</keyword>
<dbReference type="InterPro" id="IPR029044">
    <property type="entry name" value="Nucleotide-diphossugar_trans"/>
</dbReference>
<evidence type="ECO:0000259" key="1">
    <source>
        <dbReference type="Pfam" id="PF00535"/>
    </source>
</evidence>
<dbReference type="RefSeq" id="WP_135945242.1">
    <property type="nucleotide sequence ID" value="NZ_BMEI01000003.1"/>
</dbReference>
<protein>
    <submittedName>
        <fullName evidence="2">Glycosyltransferase family 2 protein</fullName>
    </submittedName>
</protein>
<dbReference type="PANTHER" id="PTHR43179:SF11">
    <property type="entry name" value="GLYCOSYL TRANSFERASE"/>
    <property type="match status" value="1"/>
</dbReference>
<dbReference type="OrthoDB" id="9771846at2"/>
<sequence>MSQILQSDGEGTDPAVTVIIVAYNAGRFLQPCVDALARQDFTRFDAVIVDNSSSDEAVETLRLPDARFRIDRAGENLGFAAGNNRVAMAAGTPWIATLNPDTEPDPDWLSALMGATVRWDGVAGFGSTQVKLDDPDILDGVGDVWHAAGLGWRALEGRPVTDAPGEGESFAVCAAGALYATEAFQAIGGFDERFFCYCEDLDLAYRLRSRGWSLVQVPDAILRHAGSGTTGRHSTFTVFHGHRNRIWTFVKNTPGWLFWLMLPAHIAVNLRMLLRTPTPDYRRDLIAAYKAAWTGLGPVWQDRRIEQRQRTTPTGVLARMMAWRPRLITERGVVTGRDGKRRKMGARRVV</sequence>
<proteinExistence type="predicted"/>
<name>A0A4V3RYZ7_9PROT</name>
<dbReference type="CDD" id="cd04186">
    <property type="entry name" value="GT_2_like_c"/>
    <property type="match status" value="1"/>
</dbReference>
<keyword evidence="2" id="KW-0808">Transferase</keyword>
<comment type="caution">
    <text evidence="2">The sequence shown here is derived from an EMBL/GenBank/DDBJ whole genome shotgun (WGS) entry which is preliminary data.</text>
</comment>
<dbReference type="SUPFAM" id="SSF53448">
    <property type="entry name" value="Nucleotide-diphospho-sugar transferases"/>
    <property type="match status" value="1"/>
</dbReference>
<dbReference type="AlphaFoldDB" id="A0A4V3RYZ7"/>
<reference evidence="2 3" key="1">
    <citation type="journal article" date="2013" name="Int. J. Syst. Evol. Microbiol.">
        <title>Marinicauda pacifica gen. nov., sp. nov., a prosthecate alphaproteobacterium of the family Hyphomonadaceae isolated from deep seawater.</title>
        <authorList>
            <person name="Zhang X.Y."/>
            <person name="Li G.W."/>
            <person name="Wang C.S."/>
            <person name="Zhang Y.J."/>
            <person name="Xu X.W."/>
            <person name="Li H."/>
            <person name="Liu A."/>
            <person name="Liu C."/>
            <person name="Xie B.B."/>
            <person name="Qin Q.L."/>
            <person name="Xu Z."/>
            <person name="Chen X.L."/>
            <person name="Zhou B.C."/>
            <person name="Zhang Y.Z."/>
        </authorList>
    </citation>
    <scope>NUCLEOTIDE SEQUENCE [LARGE SCALE GENOMIC DNA]</scope>
    <source>
        <strain evidence="2 3">P-1 km-3</strain>
    </source>
</reference>
<organism evidence="2 3">
    <name type="scientific">Marinicauda pacifica</name>
    <dbReference type="NCBI Taxonomy" id="1133559"/>
    <lineage>
        <taxon>Bacteria</taxon>
        <taxon>Pseudomonadati</taxon>
        <taxon>Pseudomonadota</taxon>
        <taxon>Alphaproteobacteria</taxon>
        <taxon>Maricaulales</taxon>
        <taxon>Maricaulaceae</taxon>
        <taxon>Marinicauda</taxon>
    </lineage>
</organism>
<evidence type="ECO:0000313" key="2">
    <source>
        <dbReference type="EMBL" id="TGY92109.1"/>
    </source>
</evidence>
<dbReference type="Pfam" id="PF00535">
    <property type="entry name" value="Glycos_transf_2"/>
    <property type="match status" value="1"/>
</dbReference>
<accession>A0A4V3RYZ7</accession>
<dbReference type="GO" id="GO:0016740">
    <property type="term" value="F:transferase activity"/>
    <property type="evidence" value="ECO:0007669"/>
    <property type="project" value="UniProtKB-KW"/>
</dbReference>
<dbReference type="InterPro" id="IPR001173">
    <property type="entry name" value="Glyco_trans_2-like"/>
</dbReference>
<dbReference type="Gene3D" id="3.90.550.10">
    <property type="entry name" value="Spore Coat Polysaccharide Biosynthesis Protein SpsA, Chain A"/>
    <property type="match status" value="1"/>
</dbReference>
<dbReference type="EMBL" id="SRXV01000003">
    <property type="protein sequence ID" value="TGY92109.1"/>
    <property type="molecule type" value="Genomic_DNA"/>
</dbReference>
<dbReference type="PANTHER" id="PTHR43179">
    <property type="entry name" value="RHAMNOSYLTRANSFERASE WBBL"/>
    <property type="match status" value="1"/>
</dbReference>
<evidence type="ECO:0000313" key="3">
    <source>
        <dbReference type="Proteomes" id="UP000305451"/>
    </source>
</evidence>
<dbReference type="Proteomes" id="UP000305451">
    <property type="component" value="Unassembled WGS sequence"/>
</dbReference>
<gene>
    <name evidence="2" type="ORF">E5162_10600</name>
</gene>
<feature type="domain" description="Glycosyltransferase 2-like" evidence="1">
    <location>
        <begin position="17"/>
        <end position="116"/>
    </location>
</feature>